<gene>
    <name evidence="2" type="ORF">B0H67DRAFT_594942</name>
</gene>
<sequence>MDDSDEPDAASRQRPSSSNEAPFTTSSVSWSSGTFTNSGPLPTSRREQRPPFQTLNATTQLATVDTVLSDSSTLPAFRGWNSTGATSQVTSVVASATYHHAIHCDQFRCRKNGGPSLAGVNYHHGINR</sequence>
<feature type="region of interest" description="Disordered" evidence="1">
    <location>
        <begin position="1"/>
        <end position="58"/>
    </location>
</feature>
<accession>A0AA39ZS91</accession>
<evidence type="ECO:0000256" key="1">
    <source>
        <dbReference type="SAM" id="MobiDB-lite"/>
    </source>
</evidence>
<reference evidence="2" key="1">
    <citation type="submission" date="2023-06" db="EMBL/GenBank/DDBJ databases">
        <title>Genome-scale phylogeny and comparative genomics of the fungal order Sordariales.</title>
        <authorList>
            <consortium name="Lawrence Berkeley National Laboratory"/>
            <person name="Hensen N."/>
            <person name="Bonometti L."/>
            <person name="Westerberg I."/>
            <person name="Brannstrom I.O."/>
            <person name="Guillou S."/>
            <person name="Cros-Aarteil S."/>
            <person name="Calhoun S."/>
            <person name="Haridas S."/>
            <person name="Kuo A."/>
            <person name="Mondo S."/>
            <person name="Pangilinan J."/>
            <person name="Riley R."/>
            <person name="Labutti K."/>
            <person name="Andreopoulos B."/>
            <person name="Lipzen A."/>
            <person name="Chen C."/>
            <person name="Yanf M."/>
            <person name="Daum C."/>
            <person name="Ng V."/>
            <person name="Clum A."/>
            <person name="Steindorff A."/>
            <person name="Ohm R."/>
            <person name="Martin F."/>
            <person name="Silar P."/>
            <person name="Natvig D."/>
            <person name="Lalanne C."/>
            <person name="Gautier V."/>
            <person name="Ament-Velasquez S.L."/>
            <person name="Kruys A."/>
            <person name="Hutchinson M.I."/>
            <person name="Powell A.J."/>
            <person name="Barry K."/>
            <person name="Miller A.N."/>
            <person name="Grigoriev I.V."/>
            <person name="Debuchy R."/>
            <person name="Gladieux P."/>
            <person name="Thoren M.H."/>
            <person name="Johannesson H."/>
        </authorList>
    </citation>
    <scope>NUCLEOTIDE SEQUENCE</scope>
    <source>
        <strain evidence="2">SMH4607-1</strain>
    </source>
</reference>
<keyword evidence="3" id="KW-1185">Reference proteome</keyword>
<feature type="compositionally biased region" description="Polar residues" evidence="1">
    <location>
        <begin position="13"/>
        <end position="41"/>
    </location>
</feature>
<dbReference type="EMBL" id="JAUKUA010000008">
    <property type="protein sequence ID" value="KAK0702687.1"/>
    <property type="molecule type" value="Genomic_DNA"/>
</dbReference>
<dbReference type="Proteomes" id="UP001172102">
    <property type="component" value="Unassembled WGS sequence"/>
</dbReference>
<evidence type="ECO:0000313" key="2">
    <source>
        <dbReference type="EMBL" id="KAK0702687.1"/>
    </source>
</evidence>
<dbReference type="AlphaFoldDB" id="A0AA39ZS91"/>
<proteinExistence type="predicted"/>
<organism evidence="2 3">
    <name type="scientific">Lasiosphaeris hirsuta</name>
    <dbReference type="NCBI Taxonomy" id="260670"/>
    <lineage>
        <taxon>Eukaryota</taxon>
        <taxon>Fungi</taxon>
        <taxon>Dikarya</taxon>
        <taxon>Ascomycota</taxon>
        <taxon>Pezizomycotina</taxon>
        <taxon>Sordariomycetes</taxon>
        <taxon>Sordariomycetidae</taxon>
        <taxon>Sordariales</taxon>
        <taxon>Lasiosphaeriaceae</taxon>
        <taxon>Lasiosphaeris</taxon>
    </lineage>
</organism>
<evidence type="ECO:0000313" key="3">
    <source>
        <dbReference type="Proteomes" id="UP001172102"/>
    </source>
</evidence>
<comment type="caution">
    <text evidence="2">The sequence shown here is derived from an EMBL/GenBank/DDBJ whole genome shotgun (WGS) entry which is preliminary data.</text>
</comment>
<protein>
    <submittedName>
        <fullName evidence="2">Uncharacterized protein</fullName>
    </submittedName>
</protein>
<name>A0AA39ZS91_9PEZI</name>